<accession>A0A6J4SUY7</accession>
<organism evidence="2">
    <name type="scientific">uncultured Solirubrobacteraceae bacterium</name>
    <dbReference type="NCBI Taxonomy" id="1162706"/>
    <lineage>
        <taxon>Bacteria</taxon>
        <taxon>Bacillati</taxon>
        <taxon>Actinomycetota</taxon>
        <taxon>Thermoleophilia</taxon>
        <taxon>Solirubrobacterales</taxon>
        <taxon>Solirubrobacteraceae</taxon>
        <taxon>environmental samples</taxon>
    </lineage>
</organism>
<feature type="non-terminal residue" evidence="2">
    <location>
        <position position="63"/>
    </location>
</feature>
<protein>
    <submittedName>
        <fullName evidence="2">Uncharacterized protein</fullName>
    </submittedName>
</protein>
<sequence>APPTSRPVPVPPPGRARADAQRHDLRPGGRVVQRPLARRKAGRAAPRRAVRPARGRVAGPRRR</sequence>
<name>A0A6J4SUY7_9ACTN</name>
<feature type="non-terminal residue" evidence="2">
    <location>
        <position position="1"/>
    </location>
</feature>
<reference evidence="2" key="1">
    <citation type="submission" date="2020-02" db="EMBL/GenBank/DDBJ databases">
        <authorList>
            <person name="Meier V. D."/>
        </authorList>
    </citation>
    <scope>NUCLEOTIDE SEQUENCE</scope>
    <source>
        <strain evidence="2">AVDCRST_MAG13</strain>
    </source>
</reference>
<evidence type="ECO:0000313" key="2">
    <source>
        <dbReference type="EMBL" id="CAA9505896.1"/>
    </source>
</evidence>
<dbReference type="EMBL" id="CADCVO010000402">
    <property type="protein sequence ID" value="CAA9505896.1"/>
    <property type="molecule type" value="Genomic_DNA"/>
</dbReference>
<feature type="compositionally biased region" description="Basic residues" evidence="1">
    <location>
        <begin position="36"/>
        <end position="63"/>
    </location>
</feature>
<gene>
    <name evidence="2" type="ORF">AVDCRST_MAG13-2524</name>
</gene>
<evidence type="ECO:0000256" key="1">
    <source>
        <dbReference type="SAM" id="MobiDB-lite"/>
    </source>
</evidence>
<feature type="compositionally biased region" description="Pro residues" evidence="1">
    <location>
        <begin position="1"/>
        <end position="14"/>
    </location>
</feature>
<proteinExistence type="predicted"/>
<feature type="region of interest" description="Disordered" evidence="1">
    <location>
        <begin position="1"/>
        <end position="63"/>
    </location>
</feature>
<feature type="compositionally biased region" description="Basic and acidic residues" evidence="1">
    <location>
        <begin position="16"/>
        <end position="27"/>
    </location>
</feature>
<dbReference type="AlphaFoldDB" id="A0A6J4SUY7"/>